<dbReference type="CDD" id="cd11386">
    <property type="entry name" value="MCP_signal"/>
    <property type="match status" value="1"/>
</dbReference>
<evidence type="ECO:0000259" key="5">
    <source>
        <dbReference type="PROSITE" id="PS50111"/>
    </source>
</evidence>
<reference evidence="6 7" key="1">
    <citation type="submission" date="2019-01" db="EMBL/GenBank/DDBJ databases">
        <title>Insights into ecological role of a new deltaproteobacterial order Candidatus Sinidesulfobacterales (Sva0485) by metagenomics and metatranscriptomics.</title>
        <authorList>
            <person name="Tan S."/>
            <person name="Liu J."/>
            <person name="Fang Y."/>
            <person name="Hedlund B."/>
            <person name="Lian Z.-H."/>
            <person name="Huang L.-Y."/>
            <person name="Li J.-T."/>
            <person name="Huang L.-N."/>
            <person name="Li W.-J."/>
            <person name="Jiang H.-C."/>
            <person name="Dong H.-L."/>
            <person name="Shu W.-S."/>
        </authorList>
    </citation>
    <scope>NUCLEOTIDE SEQUENCE [LARGE SCALE GENOMIC DNA]</scope>
    <source>
        <strain evidence="6">AP4</strain>
    </source>
</reference>
<dbReference type="GO" id="GO:0016020">
    <property type="term" value="C:membrane"/>
    <property type="evidence" value="ECO:0007669"/>
    <property type="project" value="InterPro"/>
</dbReference>
<dbReference type="GO" id="GO:0007165">
    <property type="term" value="P:signal transduction"/>
    <property type="evidence" value="ECO:0007669"/>
    <property type="project" value="UniProtKB-KW"/>
</dbReference>
<sequence length="595" mass="65888">MNLSIIKKTSIKTKLIFLTTITSMLVLFALTYYALYFQNKMSVKTTSLDAIVTAKTMLSSLNAMMLNGTIANKSDRRQLFKIYRKIKGIKYFKLVRGNPVNKEFGPGLKQEMPKTKFDKEILASKKEIIKPFKKNGQEYLKIGVPFIAKKMSRGIDCLMCHTVKQGTVLGGVELVYSLKNAVDASNIFMRNMITISIIFIILFVIIIFLALKFIFEKPIRKLYDKLNEIVRGDGDLSKLIQMDYLENNEIKLRRSKACKLEENELKDRCWDVHQDRYGEEGSKICTSCNVFKNSVYDEITAVTNKFNKFIIDIREIVQSITEEAMTIVDVSTTIEGHVDEISAKAQEQAELATHVAAASEEMSQTIKEIAKNTQNVSSVAKEASDSAKSGFDIVEKSISGIKNVAVLTQQLGSLINGLEQSSFEIGEIISVINDIADQTNLLALNAAIEAARAGESGRGFAVVADEVRKLAERTVKATKEIAAKVQTMQQSTQNTKTSMDKTLSEVDLSVGYASKAGESLDSIEKNIVVLTDQISSIAAASEEQTAATNEISQNIETVSTLSVSNSEKSSNTAKEAASIYGELEKLIGILKKFKY</sequence>
<dbReference type="SMART" id="SM00283">
    <property type="entry name" value="MA"/>
    <property type="match status" value="1"/>
</dbReference>
<dbReference type="InterPro" id="IPR004089">
    <property type="entry name" value="MCPsignal_dom"/>
</dbReference>
<organism evidence="6 7">
    <name type="scientific">Candidatus Acidulodesulfobacterium acidiphilum</name>
    <dbReference type="NCBI Taxonomy" id="2597224"/>
    <lineage>
        <taxon>Bacteria</taxon>
        <taxon>Deltaproteobacteria</taxon>
        <taxon>Candidatus Acidulodesulfobacterales</taxon>
        <taxon>Candidatus Acidulodesulfobacterium</taxon>
    </lineage>
</organism>
<keyword evidence="4" id="KW-0812">Transmembrane</keyword>
<keyword evidence="4" id="KW-1133">Transmembrane helix</keyword>
<name>A0A520XEC6_9DELT</name>
<keyword evidence="1 3" id="KW-0807">Transducer</keyword>
<evidence type="ECO:0000256" key="3">
    <source>
        <dbReference type="PROSITE-ProRule" id="PRU00284"/>
    </source>
</evidence>
<evidence type="ECO:0000256" key="1">
    <source>
        <dbReference type="ARBA" id="ARBA00023224"/>
    </source>
</evidence>
<dbReference type="EMBL" id="SHMQ01000009">
    <property type="protein sequence ID" value="RZV39549.1"/>
    <property type="molecule type" value="Genomic_DNA"/>
</dbReference>
<comment type="similarity">
    <text evidence="2">Belongs to the methyl-accepting chemotaxis (MCP) protein family.</text>
</comment>
<dbReference type="PANTHER" id="PTHR32089:SF112">
    <property type="entry name" value="LYSOZYME-LIKE PROTEIN-RELATED"/>
    <property type="match status" value="1"/>
</dbReference>
<dbReference type="GO" id="GO:0006935">
    <property type="term" value="P:chemotaxis"/>
    <property type="evidence" value="ECO:0007669"/>
    <property type="project" value="UniProtKB-ARBA"/>
</dbReference>
<feature type="domain" description="Methyl-accepting transducer" evidence="5">
    <location>
        <begin position="323"/>
        <end position="559"/>
    </location>
</feature>
<proteinExistence type="inferred from homology"/>
<evidence type="ECO:0000256" key="4">
    <source>
        <dbReference type="SAM" id="Phobius"/>
    </source>
</evidence>
<evidence type="ECO:0000313" key="6">
    <source>
        <dbReference type="EMBL" id="RZV39549.1"/>
    </source>
</evidence>
<dbReference type="PANTHER" id="PTHR32089">
    <property type="entry name" value="METHYL-ACCEPTING CHEMOTAXIS PROTEIN MCPB"/>
    <property type="match status" value="1"/>
</dbReference>
<gene>
    <name evidence="6" type="ORF">EVJ48_04200</name>
</gene>
<dbReference type="PROSITE" id="PS50111">
    <property type="entry name" value="CHEMOTAXIS_TRANSDUC_2"/>
    <property type="match status" value="1"/>
</dbReference>
<feature type="transmembrane region" description="Helical" evidence="4">
    <location>
        <begin position="15"/>
        <end position="35"/>
    </location>
</feature>
<feature type="transmembrane region" description="Helical" evidence="4">
    <location>
        <begin position="192"/>
        <end position="215"/>
    </location>
</feature>
<dbReference type="Proteomes" id="UP000322454">
    <property type="component" value="Unassembled WGS sequence"/>
</dbReference>
<comment type="caution">
    <text evidence="6">The sequence shown here is derived from an EMBL/GenBank/DDBJ whole genome shotgun (WGS) entry which is preliminary data.</text>
</comment>
<keyword evidence="4" id="KW-0472">Membrane</keyword>
<dbReference type="Pfam" id="PF00015">
    <property type="entry name" value="MCPsignal"/>
    <property type="match status" value="1"/>
</dbReference>
<dbReference type="SUPFAM" id="SSF58104">
    <property type="entry name" value="Methyl-accepting chemotaxis protein (MCP) signaling domain"/>
    <property type="match status" value="1"/>
</dbReference>
<dbReference type="AlphaFoldDB" id="A0A520XEC6"/>
<dbReference type="FunFam" id="1.10.287.950:FF:000001">
    <property type="entry name" value="Methyl-accepting chemotaxis sensory transducer"/>
    <property type="match status" value="1"/>
</dbReference>
<evidence type="ECO:0000256" key="2">
    <source>
        <dbReference type="ARBA" id="ARBA00029447"/>
    </source>
</evidence>
<dbReference type="Gene3D" id="1.10.287.950">
    <property type="entry name" value="Methyl-accepting chemotaxis protein"/>
    <property type="match status" value="1"/>
</dbReference>
<protein>
    <submittedName>
        <fullName evidence="6">Methyl-accepting chemotaxis protein</fullName>
    </submittedName>
</protein>
<evidence type="ECO:0000313" key="7">
    <source>
        <dbReference type="Proteomes" id="UP000322454"/>
    </source>
</evidence>
<accession>A0A520XEC6</accession>